<dbReference type="EMBL" id="QJSQ01000018">
    <property type="protein sequence ID" value="PYE19836.1"/>
    <property type="molecule type" value="Genomic_DNA"/>
</dbReference>
<sequence>MRAVGAGRRIDHAPIDAAETDDTTYPDSTPDFGQMIQPIKLNNYPEIVQ</sequence>
<evidence type="ECO:0000313" key="2">
    <source>
        <dbReference type="EMBL" id="PYE19836.1"/>
    </source>
</evidence>
<reference evidence="2 3" key="1">
    <citation type="submission" date="2018-06" db="EMBL/GenBank/DDBJ databases">
        <title>Genomic Encyclopedia of Type Strains, Phase IV (KMG-V): Genome sequencing to study the core and pangenomes of soil and plant-associated prokaryotes.</title>
        <authorList>
            <person name="Whitman W."/>
        </authorList>
    </citation>
    <scope>NUCLEOTIDE SEQUENCE [LARGE SCALE GENOMIC DNA]</scope>
    <source>
        <strain evidence="2 3">SRCL-318</strain>
    </source>
</reference>
<dbReference type="AlphaFoldDB" id="A0A2V4T5N6"/>
<evidence type="ECO:0000313" key="3">
    <source>
        <dbReference type="Proteomes" id="UP000247772"/>
    </source>
</evidence>
<evidence type="ECO:0000256" key="1">
    <source>
        <dbReference type="SAM" id="MobiDB-lite"/>
    </source>
</evidence>
<protein>
    <submittedName>
        <fullName evidence="2">Uncharacterized protein</fullName>
    </submittedName>
</protein>
<organism evidence="2 3">
    <name type="scientific">Paraburkholderia silvatlantica</name>
    <dbReference type="NCBI Taxonomy" id="321895"/>
    <lineage>
        <taxon>Bacteria</taxon>
        <taxon>Pseudomonadati</taxon>
        <taxon>Pseudomonadota</taxon>
        <taxon>Betaproteobacteria</taxon>
        <taxon>Burkholderiales</taxon>
        <taxon>Burkholderiaceae</taxon>
        <taxon>Paraburkholderia</taxon>
    </lineage>
</organism>
<name>A0A2V4T5N6_9BURK</name>
<proteinExistence type="predicted"/>
<dbReference type="Proteomes" id="UP000247772">
    <property type="component" value="Unassembled WGS sequence"/>
</dbReference>
<comment type="caution">
    <text evidence="2">The sequence shown here is derived from an EMBL/GenBank/DDBJ whole genome shotgun (WGS) entry which is preliminary data.</text>
</comment>
<feature type="region of interest" description="Disordered" evidence="1">
    <location>
        <begin position="1"/>
        <end position="34"/>
    </location>
</feature>
<accession>A0A2V4T5N6</accession>
<gene>
    <name evidence="2" type="ORF">C7410_118132</name>
</gene>